<keyword evidence="1" id="KW-0539">Nucleus</keyword>
<proteinExistence type="predicted"/>
<evidence type="ECO:0000313" key="3">
    <source>
        <dbReference type="EMBL" id="APA09678.1"/>
    </source>
</evidence>
<dbReference type="PROSITE" id="PS50048">
    <property type="entry name" value="ZN2_CY6_FUNGAL_2"/>
    <property type="match status" value="1"/>
</dbReference>
<dbReference type="KEGG" id="ssl:SS1G_06151"/>
<accession>A0A1D9Q415</accession>
<dbReference type="AlphaFoldDB" id="A0A1D9Q415"/>
<dbReference type="PROSITE" id="PS00463">
    <property type="entry name" value="ZN2_CY6_FUNGAL_1"/>
    <property type="match status" value="1"/>
</dbReference>
<sequence length="432" mass="48577">MDVIRPRRPHHKSRTGCLQCKARKVKCDEKKPSCQKCENYGSTCSYLHTHPMKSLHSQETQCSTVMRRNSKSKSPSAETLSVKLELSPRPVVSPTASPGPSIHSFSILDMELLHYYTLYGVSDLADFASGQEVFRTTVVELAFQFPFLMHEVLAIAALQLSYARPPKAAYYHEASTTHLTTAIQLFQPAISSLTIENSQACFAFTIMLFTFAWTSQDLNLPNHIFFGPDGAENESTFPHSQWVRLYRGYQVVIAKAWKDLQQSPFNVFFEPWTHFHKDYIPPLDPADDIHLSSLSGAWSSSSPCDLPLEQRQGLDRALDMLKRVFGLVRAPNAPSPISVAMSWFSSIPEEVEAMMGRKVKEALLLVAYYCVFINRITNLSWMAGKGKNLLKTTLDVLGPGWETWTAWPIEVVLGREWRGGKTMSVDFISGAS</sequence>
<dbReference type="GO" id="GO:0008270">
    <property type="term" value="F:zinc ion binding"/>
    <property type="evidence" value="ECO:0007669"/>
    <property type="project" value="InterPro"/>
</dbReference>
<gene>
    <name evidence="3" type="ORF">sscle_05g044480</name>
</gene>
<dbReference type="CDD" id="cd00067">
    <property type="entry name" value="GAL4"/>
    <property type="match status" value="1"/>
</dbReference>
<reference evidence="4" key="1">
    <citation type="journal article" date="2017" name="Genome Biol. Evol.">
        <title>The complete genome sequence of the phytopathogenic fungus Sclerotinia sclerotiorum reveals insights into the genome architecture of broad host range pathogens.</title>
        <authorList>
            <person name="Derbyshire M."/>
            <person name="Denton-Giles M."/>
            <person name="Hegedus D."/>
            <person name="Seifbarghy S."/>
            <person name="Rollins J."/>
            <person name="van Kan J."/>
            <person name="Seidl M.F."/>
            <person name="Faino L."/>
            <person name="Mbengue M."/>
            <person name="Navaud O."/>
            <person name="Raffaele S."/>
            <person name="Hammond-Kosack K."/>
            <person name="Heard S."/>
            <person name="Oliver R."/>
        </authorList>
    </citation>
    <scope>NUCLEOTIDE SEQUENCE [LARGE SCALE GENOMIC DNA]</scope>
    <source>
        <strain evidence="4">ATCC 18683 / 1980 / Ss-1</strain>
    </source>
</reference>
<evidence type="ECO:0000313" key="4">
    <source>
        <dbReference type="Proteomes" id="UP000177798"/>
    </source>
</evidence>
<dbReference type="OrthoDB" id="5386330at2759"/>
<dbReference type="InterPro" id="IPR021858">
    <property type="entry name" value="Fun_TF"/>
</dbReference>
<evidence type="ECO:0000259" key="2">
    <source>
        <dbReference type="PROSITE" id="PS50048"/>
    </source>
</evidence>
<dbReference type="SMART" id="SM00066">
    <property type="entry name" value="GAL4"/>
    <property type="match status" value="1"/>
</dbReference>
<dbReference type="PANTHER" id="PTHR47784:SF4">
    <property type="entry name" value="ZN(II)2CYS6 TRANSCRIPTION FACTOR (EUROFUNG)"/>
    <property type="match status" value="1"/>
</dbReference>
<dbReference type="InterPro" id="IPR036864">
    <property type="entry name" value="Zn2-C6_fun-type_DNA-bd_sf"/>
</dbReference>
<feature type="domain" description="Zn(2)-C6 fungal-type" evidence="2">
    <location>
        <begin position="16"/>
        <end position="46"/>
    </location>
</feature>
<dbReference type="Gene3D" id="4.10.240.10">
    <property type="entry name" value="Zn(2)-C6 fungal-type DNA-binding domain"/>
    <property type="match status" value="1"/>
</dbReference>
<dbReference type="EMBL" id="CP017818">
    <property type="protein sequence ID" value="APA09678.1"/>
    <property type="molecule type" value="Genomic_DNA"/>
</dbReference>
<organism evidence="3 4">
    <name type="scientific">Sclerotinia sclerotiorum (strain ATCC 18683 / 1980 / Ss-1)</name>
    <name type="common">White mold</name>
    <name type="synonym">Whetzelinia sclerotiorum</name>
    <dbReference type="NCBI Taxonomy" id="665079"/>
    <lineage>
        <taxon>Eukaryota</taxon>
        <taxon>Fungi</taxon>
        <taxon>Dikarya</taxon>
        <taxon>Ascomycota</taxon>
        <taxon>Pezizomycotina</taxon>
        <taxon>Leotiomycetes</taxon>
        <taxon>Helotiales</taxon>
        <taxon>Sclerotiniaceae</taxon>
        <taxon>Sclerotinia</taxon>
    </lineage>
</organism>
<dbReference type="PANTHER" id="PTHR47784">
    <property type="entry name" value="STEROL UPTAKE CONTROL PROTEIN 2"/>
    <property type="match status" value="1"/>
</dbReference>
<dbReference type="RefSeq" id="XP_001593229.1">
    <property type="nucleotide sequence ID" value="XM_001593179.1"/>
</dbReference>
<dbReference type="InterPro" id="IPR053157">
    <property type="entry name" value="Sterol_Uptake_Regulator"/>
</dbReference>
<dbReference type="Pfam" id="PF00172">
    <property type="entry name" value="Zn_clus"/>
    <property type="match status" value="1"/>
</dbReference>
<dbReference type="OMA" id="AYYHEAS"/>
<dbReference type="VEuPathDB" id="FungiDB:sscle_05g044480"/>
<dbReference type="SUPFAM" id="SSF57701">
    <property type="entry name" value="Zn2/Cys6 DNA-binding domain"/>
    <property type="match status" value="1"/>
</dbReference>
<dbReference type="Proteomes" id="UP000177798">
    <property type="component" value="Chromosome 5"/>
</dbReference>
<evidence type="ECO:0000256" key="1">
    <source>
        <dbReference type="ARBA" id="ARBA00023242"/>
    </source>
</evidence>
<dbReference type="InterPro" id="IPR001138">
    <property type="entry name" value="Zn2Cys6_DnaBD"/>
</dbReference>
<dbReference type="Pfam" id="PF11951">
    <property type="entry name" value="Fungal_trans_2"/>
    <property type="match status" value="1"/>
</dbReference>
<protein>
    <recommendedName>
        <fullName evidence="2">Zn(2)-C6 fungal-type domain-containing protein</fullName>
    </recommendedName>
</protein>
<name>A0A1D9Q415_SCLS1</name>
<dbReference type="GO" id="GO:0000981">
    <property type="term" value="F:DNA-binding transcription factor activity, RNA polymerase II-specific"/>
    <property type="evidence" value="ECO:0007669"/>
    <property type="project" value="InterPro"/>
</dbReference>